<protein>
    <recommendedName>
        <fullName evidence="8">Ferrochelatase</fullName>
        <ecNumber evidence="8">4.98.1.1</ecNumber>
    </recommendedName>
</protein>
<proteinExistence type="inferred from homology"/>
<dbReference type="GO" id="GO:0009507">
    <property type="term" value="C:chloroplast"/>
    <property type="evidence" value="ECO:0007669"/>
    <property type="project" value="UniProtKB-SubCell"/>
</dbReference>
<comment type="pathway">
    <text evidence="1 8">Porphyrin-containing compound metabolism; protoheme biosynthesis; protoheme from protoporphyrin-IX: step 1/1.</text>
</comment>
<dbReference type="EC" id="4.98.1.1" evidence="8"/>
<dbReference type="CDD" id="cd00419">
    <property type="entry name" value="Ferrochelatase_C"/>
    <property type="match status" value="1"/>
</dbReference>
<keyword evidence="8" id="KW-0934">Plastid</keyword>
<accession>A0A8S0PVU8</accession>
<organism evidence="9 10">
    <name type="scientific">Olea europaea subsp. europaea</name>
    <dbReference type="NCBI Taxonomy" id="158383"/>
    <lineage>
        <taxon>Eukaryota</taxon>
        <taxon>Viridiplantae</taxon>
        <taxon>Streptophyta</taxon>
        <taxon>Embryophyta</taxon>
        <taxon>Tracheophyta</taxon>
        <taxon>Spermatophyta</taxon>
        <taxon>Magnoliopsida</taxon>
        <taxon>eudicotyledons</taxon>
        <taxon>Gunneridae</taxon>
        <taxon>Pentapetalae</taxon>
        <taxon>asterids</taxon>
        <taxon>lamiids</taxon>
        <taxon>Lamiales</taxon>
        <taxon>Oleaceae</taxon>
        <taxon>Oleeae</taxon>
        <taxon>Olea</taxon>
    </lineage>
</organism>
<evidence type="ECO:0000256" key="6">
    <source>
        <dbReference type="ARBA" id="ARBA00023244"/>
    </source>
</evidence>
<dbReference type="EMBL" id="CACTIH010000247">
    <property type="protein sequence ID" value="CAA2957990.1"/>
    <property type="molecule type" value="Genomic_DNA"/>
</dbReference>
<dbReference type="GO" id="GO:0006783">
    <property type="term" value="P:heme biosynthetic process"/>
    <property type="evidence" value="ECO:0007669"/>
    <property type="project" value="UniProtKB-UniRule"/>
</dbReference>
<dbReference type="Pfam" id="PF00762">
    <property type="entry name" value="Ferrochelatase"/>
    <property type="match status" value="1"/>
</dbReference>
<dbReference type="PROSITE" id="PS00534">
    <property type="entry name" value="FERROCHELATASE"/>
    <property type="match status" value="1"/>
</dbReference>
<dbReference type="SUPFAM" id="SSF53800">
    <property type="entry name" value="Chelatase"/>
    <property type="match status" value="1"/>
</dbReference>
<dbReference type="Proteomes" id="UP000594638">
    <property type="component" value="Unassembled WGS sequence"/>
</dbReference>
<evidence type="ECO:0000256" key="4">
    <source>
        <dbReference type="ARBA" id="ARBA00023133"/>
    </source>
</evidence>
<evidence type="ECO:0000256" key="3">
    <source>
        <dbReference type="ARBA" id="ARBA00023004"/>
    </source>
</evidence>
<evidence type="ECO:0000256" key="5">
    <source>
        <dbReference type="ARBA" id="ARBA00023239"/>
    </source>
</evidence>
<dbReference type="SUPFAM" id="SSF103511">
    <property type="entry name" value="Chlorophyll a-b binding protein"/>
    <property type="match status" value="1"/>
</dbReference>
<dbReference type="AlphaFoldDB" id="A0A8S0PVU8"/>
<dbReference type="Gene3D" id="3.40.50.1400">
    <property type="match status" value="2"/>
</dbReference>
<dbReference type="InterPro" id="IPR019772">
    <property type="entry name" value="Ferrochelatase_AS"/>
</dbReference>
<dbReference type="OrthoDB" id="1323at2759"/>
<name>A0A8S0PVU8_OLEEU</name>
<comment type="subcellular location">
    <subcellularLocation>
        <location evidence="8">Plastid</location>
        <location evidence="8">Chloroplast</location>
    </subcellularLocation>
</comment>
<evidence type="ECO:0000313" key="9">
    <source>
        <dbReference type="EMBL" id="CAA2957990.1"/>
    </source>
</evidence>
<dbReference type="GO" id="GO:0004325">
    <property type="term" value="F:ferrochelatase activity"/>
    <property type="evidence" value="ECO:0007669"/>
    <property type="project" value="UniProtKB-UniRule"/>
</dbReference>
<gene>
    <name evidence="9" type="ORF">OLEA9_A069302</name>
</gene>
<comment type="catalytic activity">
    <reaction evidence="7 8">
        <text>heme b + 2 H(+) = protoporphyrin IX + Fe(2+)</text>
        <dbReference type="Rhea" id="RHEA:22584"/>
        <dbReference type="ChEBI" id="CHEBI:15378"/>
        <dbReference type="ChEBI" id="CHEBI:29033"/>
        <dbReference type="ChEBI" id="CHEBI:57306"/>
        <dbReference type="ChEBI" id="CHEBI:60344"/>
        <dbReference type="EC" id="4.98.1.1"/>
    </reaction>
</comment>
<dbReference type="InterPro" id="IPR001015">
    <property type="entry name" value="Ferrochelatase"/>
</dbReference>
<comment type="similarity">
    <text evidence="2 8">Belongs to the ferrochelatase family.</text>
</comment>
<dbReference type="PANTHER" id="PTHR11108">
    <property type="entry name" value="FERROCHELATASE"/>
    <property type="match status" value="1"/>
</dbReference>
<evidence type="ECO:0000256" key="2">
    <source>
        <dbReference type="ARBA" id="ARBA00007718"/>
    </source>
</evidence>
<dbReference type="Gene3D" id="1.10.3460.10">
    <property type="entry name" value="Chlorophyll a/b binding protein domain"/>
    <property type="match status" value="1"/>
</dbReference>
<evidence type="ECO:0000256" key="1">
    <source>
        <dbReference type="ARBA" id="ARBA00004943"/>
    </source>
</evidence>
<comment type="function">
    <text evidence="8">Catalyzes the ferrous insertion into protoporphyrin IX.</text>
</comment>
<keyword evidence="8" id="KW-0150">Chloroplast</keyword>
<evidence type="ECO:0000313" key="10">
    <source>
        <dbReference type="Proteomes" id="UP000594638"/>
    </source>
</evidence>
<evidence type="ECO:0000256" key="8">
    <source>
        <dbReference type="RuleBase" id="RU000607"/>
    </source>
</evidence>
<dbReference type="PANTHER" id="PTHR11108:SF1">
    <property type="entry name" value="FERROCHELATASE, MITOCHONDRIAL"/>
    <property type="match status" value="1"/>
</dbReference>
<dbReference type="InterPro" id="IPR033644">
    <property type="entry name" value="Ferrochelatase_C"/>
</dbReference>
<evidence type="ECO:0000256" key="7">
    <source>
        <dbReference type="ARBA" id="ARBA00049380"/>
    </source>
</evidence>
<comment type="caution">
    <text evidence="9">The sequence shown here is derived from an EMBL/GenBank/DDBJ whole genome shotgun (WGS) entry which is preliminary data.</text>
</comment>
<keyword evidence="6 8" id="KW-0627">Porphyrin biosynthesis</keyword>
<reference evidence="9 10" key="1">
    <citation type="submission" date="2019-12" db="EMBL/GenBank/DDBJ databases">
        <authorList>
            <person name="Alioto T."/>
            <person name="Alioto T."/>
            <person name="Gomez Garrido J."/>
        </authorList>
    </citation>
    <scope>NUCLEOTIDE SEQUENCE [LARGE SCALE GENOMIC DNA]</scope>
</reference>
<dbReference type="HAMAP" id="MF_00323">
    <property type="entry name" value="Ferrochelatase"/>
    <property type="match status" value="1"/>
</dbReference>
<dbReference type="GO" id="GO:0005739">
    <property type="term" value="C:mitochondrion"/>
    <property type="evidence" value="ECO:0007669"/>
    <property type="project" value="TreeGrafter"/>
</dbReference>
<keyword evidence="4 8" id="KW-0350">Heme biosynthesis</keyword>
<sequence length="484" mass="53959">MNQSMNIRIQTPSPSLLLPRAKSSSRRMCPCLGVQLETCASSNLSKTSLVARGSLMLCKMQPIFNESLTKIYSSKIGALVTSGAPEVSDTLVVGDDKIGVLLLNLGGPETLEDVQPFLFNLFADPSKEGYASIGGGSPLRQITDAQAEVLRKALSEKNVPAKVYVGMRYWHPFTEEAIEQSLLQDRITKLVVLPLYPQFSISTSGSSLRLLESIFREDEYLVSMQHTVIPSWYQREGYIKAMADLIEKELRNFEHPEEVMIFFSAHGVPLAYVEEAGDPYKAEMEECVDLIMEELEKRRINNGYTLAYQSRVGPVEWLKPYTDERIIELGRKGVKSLLAIPISFVSEHIETLEEIDVEYKELALKSGIEKWGRVPALGCEPTFISDLADAVIESLPYVGAMAVSNLEARQSLVPLGSIEELLAAYDSQRRELPPPVTVWAWGWTKSAETWNGRAAMLAILVLLVLEVTTGEGFLHQWGILPLFR</sequence>
<keyword evidence="10" id="KW-1185">Reference proteome</keyword>
<keyword evidence="3 8" id="KW-0408">Iron</keyword>
<dbReference type="CDD" id="cd03411">
    <property type="entry name" value="Ferrochelatase_N"/>
    <property type="match status" value="1"/>
</dbReference>
<keyword evidence="5 8" id="KW-0456">Lyase</keyword>
<dbReference type="FunFam" id="3.40.50.1400:FF:000005">
    <property type="entry name" value="Ferrochelatase"/>
    <property type="match status" value="1"/>
</dbReference>
<dbReference type="Gramene" id="OE9A069302T1">
    <property type="protein sequence ID" value="OE9A069302C1"/>
    <property type="gene ID" value="OE9A069302"/>
</dbReference>
<dbReference type="InterPro" id="IPR033659">
    <property type="entry name" value="Ferrochelatase_N"/>
</dbReference>
<dbReference type="NCBIfam" id="TIGR00109">
    <property type="entry name" value="hemH"/>
    <property type="match status" value="1"/>
</dbReference>